<dbReference type="OrthoDB" id="9805698at2"/>
<keyword evidence="8" id="KW-0694">RNA-binding</keyword>
<comment type="similarity">
    <text evidence="8">Belongs to the tRNA nucleotidyltransferase/poly(A) polymerase family.</text>
</comment>
<dbReference type="SUPFAM" id="SSF81891">
    <property type="entry name" value="Poly A polymerase C-terminal region-like"/>
    <property type="match status" value="1"/>
</dbReference>
<dbReference type="InterPro" id="IPR002646">
    <property type="entry name" value="PolA_pol_head_dom"/>
</dbReference>
<dbReference type="Proteomes" id="UP000231553">
    <property type="component" value="Unassembled WGS sequence"/>
</dbReference>
<dbReference type="Pfam" id="PF12627">
    <property type="entry name" value="PolyA_pol_RNAbd"/>
    <property type="match status" value="1"/>
</dbReference>
<keyword evidence="5" id="KW-0479">Metal-binding</keyword>
<keyword evidence="3" id="KW-0819">tRNA processing</keyword>
<evidence type="ECO:0000256" key="4">
    <source>
        <dbReference type="ARBA" id="ARBA00022695"/>
    </source>
</evidence>
<evidence type="ECO:0000256" key="2">
    <source>
        <dbReference type="ARBA" id="ARBA00022679"/>
    </source>
</evidence>
<evidence type="ECO:0000259" key="10">
    <source>
        <dbReference type="Pfam" id="PF12627"/>
    </source>
</evidence>
<dbReference type="InterPro" id="IPR050264">
    <property type="entry name" value="Bact_CCA-adding_enz_type3_sf"/>
</dbReference>
<reference evidence="11 12" key="1">
    <citation type="journal article" date="2018" name="Int. J. Syst. Evol. Microbiol.">
        <title>Pseudooceanicola lipolyticus sp. nov., a marine alphaproteobacterium, reclassification of Oceanicola flagellatus as Pseudooceanicola flagellatus comb. nov. and emended description of the genus Pseudooceanicola.</title>
        <authorList>
            <person name="Huang M.-M."/>
            <person name="Guo L.-L."/>
            <person name="Wu Y.-H."/>
            <person name="Lai Q.-L."/>
            <person name="Shao Z.-Z."/>
            <person name="Wang C.-S."/>
            <person name="Wu M."/>
            <person name="Xu X.-W."/>
        </authorList>
    </citation>
    <scope>NUCLEOTIDE SEQUENCE [LARGE SCALE GENOMIC DNA]</scope>
    <source>
        <strain evidence="11 12">157</strain>
    </source>
</reference>
<keyword evidence="2 8" id="KW-0808">Transferase</keyword>
<keyword evidence="4" id="KW-0548">Nucleotidyltransferase</keyword>
<keyword evidence="7" id="KW-0460">Magnesium</keyword>
<comment type="caution">
    <text evidence="11">The sequence shown here is derived from an EMBL/GenBank/DDBJ whole genome shotgun (WGS) entry which is preliminary data.</text>
</comment>
<evidence type="ECO:0000256" key="7">
    <source>
        <dbReference type="ARBA" id="ARBA00022842"/>
    </source>
</evidence>
<keyword evidence="6" id="KW-0547">Nucleotide-binding</keyword>
<evidence type="ECO:0000256" key="5">
    <source>
        <dbReference type="ARBA" id="ARBA00022723"/>
    </source>
</evidence>
<organism evidence="11 12">
    <name type="scientific">Pseudooceanicola lipolyticus</name>
    <dbReference type="NCBI Taxonomy" id="2029104"/>
    <lineage>
        <taxon>Bacteria</taxon>
        <taxon>Pseudomonadati</taxon>
        <taxon>Pseudomonadota</taxon>
        <taxon>Alphaproteobacteria</taxon>
        <taxon>Rhodobacterales</taxon>
        <taxon>Paracoccaceae</taxon>
        <taxon>Pseudooceanicola</taxon>
    </lineage>
</organism>
<dbReference type="GO" id="GO:0016779">
    <property type="term" value="F:nucleotidyltransferase activity"/>
    <property type="evidence" value="ECO:0007669"/>
    <property type="project" value="UniProtKB-KW"/>
</dbReference>
<gene>
    <name evidence="11" type="ORF">CVM52_07165</name>
</gene>
<sequence length="288" mass="30776">MKVTGTWLHNPATQAVCAAIMREGAQALFVGGCVRNALLQEQVSDIDIATDAPPDTVVALARSAGIKAVPTGIDHGTVTLVNDGIAHEVTTFRRDVETDGRRAVVAFSTRVEEDAARRDFTMNALYARPDGTLLDPIGGLPDLRARRVRFIGDATARIREDYLRSLRFFRFHAWYGDPMEGMDAEALAAIAGNLDGVGKVSRERIGAEMLKLLAAPDPAPAVAGMRSTGLLAQILPGTDDRALGPLIATEEQLGFAPDALRRLAALGGGDLSDALRLSRAQARQVQDL</sequence>
<dbReference type="PANTHER" id="PTHR46173">
    <property type="entry name" value="CCA TRNA NUCLEOTIDYLTRANSFERASE 1, MITOCHONDRIAL"/>
    <property type="match status" value="1"/>
</dbReference>
<dbReference type="RefSeq" id="WP_100161827.1">
    <property type="nucleotide sequence ID" value="NZ_PGTB01000016.1"/>
</dbReference>
<keyword evidence="12" id="KW-1185">Reference proteome</keyword>
<evidence type="ECO:0000259" key="9">
    <source>
        <dbReference type="Pfam" id="PF01743"/>
    </source>
</evidence>
<dbReference type="GO" id="GO:0008033">
    <property type="term" value="P:tRNA processing"/>
    <property type="evidence" value="ECO:0007669"/>
    <property type="project" value="UniProtKB-KW"/>
</dbReference>
<evidence type="ECO:0000256" key="8">
    <source>
        <dbReference type="RuleBase" id="RU003953"/>
    </source>
</evidence>
<accession>A0A2M8J3I7</accession>
<feature type="domain" description="tRNA nucleotidyltransferase/poly(A) polymerase RNA and SrmB- binding" evidence="10">
    <location>
        <begin position="182"/>
        <end position="239"/>
    </location>
</feature>
<name>A0A2M8J3I7_9RHOB</name>
<dbReference type="GO" id="GO:0000049">
    <property type="term" value="F:tRNA binding"/>
    <property type="evidence" value="ECO:0007669"/>
    <property type="project" value="TreeGrafter"/>
</dbReference>
<dbReference type="PANTHER" id="PTHR46173:SF1">
    <property type="entry name" value="CCA TRNA NUCLEOTIDYLTRANSFERASE 1, MITOCHONDRIAL"/>
    <property type="match status" value="1"/>
</dbReference>
<dbReference type="Pfam" id="PF01743">
    <property type="entry name" value="PolyA_pol"/>
    <property type="match status" value="1"/>
</dbReference>
<dbReference type="Gene3D" id="1.10.3090.10">
    <property type="entry name" value="cca-adding enzyme, domain 2"/>
    <property type="match status" value="1"/>
</dbReference>
<dbReference type="SUPFAM" id="SSF81301">
    <property type="entry name" value="Nucleotidyltransferase"/>
    <property type="match status" value="1"/>
</dbReference>
<dbReference type="InterPro" id="IPR032828">
    <property type="entry name" value="PolyA_RNA-bd"/>
</dbReference>
<evidence type="ECO:0000256" key="1">
    <source>
        <dbReference type="ARBA" id="ARBA00001946"/>
    </source>
</evidence>
<evidence type="ECO:0000256" key="6">
    <source>
        <dbReference type="ARBA" id="ARBA00022741"/>
    </source>
</evidence>
<feature type="non-terminal residue" evidence="11">
    <location>
        <position position="288"/>
    </location>
</feature>
<feature type="domain" description="Poly A polymerase head" evidence="9">
    <location>
        <begin position="29"/>
        <end position="149"/>
    </location>
</feature>
<dbReference type="GO" id="GO:0000166">
    <property type="term" value="F:nucleotide binding"/>
    <property type="evidence" value="ECO:0007669"/>
    <property type="project" value="UniProtKB-KW"/>
</dbReference>
<dbReference type="CDD" id="cd05398">
    <property type="entry name" value="NT_ClassII-CCAase"/>
    <property type="match status" value="1"/>
</dbReference>
<dbReference type="GO" id="GO:0046872">
    <property type="term" value="F:metal ion binding"/>
    <property type="evidence" value="ECO:0007669"/>
    <property type="project" value="UniProtKB-KW"/>
</dbReference>
<protein>
    <submittedName>
        <fullName evidence="11">CCA tRNA nucleotidyltransferase</fullName>
    </submittedName>
</protein>
<dbReference type="Gene3D" id="3.30.460.10">
    <property type="entry name" value="Beta Polymerase, domain 2"/>
    <property type="match status" value="1"/>
</dbReference>
<proteinExistence type="inferred from homology"/>
<dbReference type="EMBL" id="PGTB01000016">
    <property type="protein sequence ID" value="PJE37346.1"/>
    <property type="molecule type" value="Genomic_DNA"/>
</dbReference>
<evidence type="ECO:0000313" key="11">
    <source>
        <dbReference type="EMBL" id="PJE37346.1"/>
    </source>
</evidence>
<evidence type="ECO:0000313" key="12">
    <source>
        <dbReference type="Proteomes" id="UP000231553"/>
    </source>
</evidence>
<dbReference type="InterPro" id="IPR043519">
    <property type="entry name" value="NT_sf"/>
</dbReference>
<evidence type="ECO:0000256" key="3">
    <source>
        <dbReference type="ARBA" id="ARBA00022694"/>
    </source>
</evidence>
<comment type="cofactor">
    <cofactor evidence="1">
        <name>Mg(2+)</name>
        <dbReference type="ChEBI" id="CHEBI:18420"/>
    </cofactor>
</comment>
<dbReference type="AlphaFoldDB" id="A0A2M8J3I7"/>